<reference evidence="2 3" key="1">
    <citation type="submission" date="2018-12" db="EMBL/GenBank/DDBJ databases">
        <authorList>
            <person name="Yang Y."/>
        </authorList>
    </citation>
    <scope>NUCLEOTIDE SEQUENCE [LARGE SCALE GENOMIC DNA]</scope>
    <source>
        <strain evidence="2 3">GSF71</strain>
    </source>
</reference>
<accession>A0A3S0WTU5</accession>
<feature type="region of interest" description="Disordered" evidence="1">
    <location>
        <begin position="1"/>
        <end position="66"/>
    </location>
</feature>
<organism evidence="2 3">
    <name type="scientific">Azospirillum doebereinerae</name>
    <dbReference type="NCBI Taxonomy" id="92933"/>
    <lineage>
        <taxon>Bacteria</taxon>
        <taxon>Pseudomonadati</taxon>
        <taxon>Pseudomonadota</taxon>
        <taxon>Alphaproteobacteria</taxon>
        <taxon>Rhodospirillales</taxon>
        <taxon>Azospirillaceae</taxon>
        <taxon>Azospirillum</taxon>
    </lineage>
</organism>
<feature type="compositionally biased region" description="Low complexity" evidence="1">
    <location>
        <begin position="43"/>
        <end position="56"/>
    </location>
</feature>
<evidence type="ECO:0000313" key="3">
    <source>
        <dbReference type="Proteomes" id="UP000280346"/>
    </source>
</evidence>
<proteinExistence type="predicted"/>
<comment type="caution">
    <text evidence="2">The sequence shown here is derived from an EMBL/GenBank/DDBJ whole genome shotgun (WGS) entry which is preliminary data.</text>
</comment>
<evidence type="ECO:0000313" key="2">
    <source>
        <dbReference type="EMBL" id="RUQ68542.1"/>
    </source>
</evidence>
<sequence length="66" mass="6609">MRGQNGALPPRTPASALPASGDTPPSLIRTEPMPPDDVIAFFSAGAPGSAPEASVSQAGRRTDPAP</sequence>
<protein>
    <submittedName>
        <fullName evidence="2">Uncharacterized protein</fullName>
    </submittedName>
</protein>
<evidence type="ECO:0000256" key="1">
    <source>
        <dbReference type="SAM" id="MobiDB-lite"/>
    </source>
</evidence>
<dbReference type="Proteomes" id="UP000280346">
    <property type="component" value="Unassembled WGS sequence"/>
</dbReference>
<dbReference type="AlphaFoldDB" id="A0A3S0WTU5"/>
<dbReference type="EMBL" id="RZIJ01000014">
    <property type="protein sequence ID" value="RUQ68542.1"/>
    <property type="molecule type" value="Genomic_DNA"/>
</dbReference>
<name>A0A3S0WTU5_9PROT</name>
<keyword evidence="3" id="KW-1185">Reference proteome</keyword>
<gene>
    <name evidence="2" type="ORF">EJ913_18160</name>
</gene>